<name>A0A1V9GYL5_9XANT</name>
<dbReference type="EMBL" id="JPUO02000196">
    <property type="protein sequence ID" value="OQP75616.1"/>
    <property type="molecule type" value="Genomic_DNA"/>
</dbReference>
<evidence type="ECO:0000313" key="2">
    <source>
        <dbReference type="EMBL" id="OQP75616.1"/>
    </source>
</evidence>
<feature type="region of interest" description="Disordered" evidence="1">
    <location>
        <begin position="1"/>
        <end position="36"/>
    </location>
</feature>
<evidence type="ECO:0000313" key="3">
    <source>
        <dbReference type="Proteomes" id="UP000050343"/>
    </source>
</evidence>
<reference evidence="2 3" key="2">
    <citation type="journal article" date="2017" name="Plant Pathol.">
        <title>Pathogenicity and virulence gene content of Xanthomonas strains infecting Araceae, formerly known as Xanthomonas axonopodis pv. dieffenbachiae.</title>
        <authorList>
            <person name="Constantin E.C."/>
            <person name="Haegeman A."/>
            <person name="Van Vaerenbergh J."/>
            <person name="Baeyen S."/>
            <person name="Van Malderghem C."/>
            <person name="Maes M."/>
            <person name="Cottyn B."/>
        </authorList>
    </citation>
    <scope>NUCLEOTIDE SEQUENCE [LARGE SCALE GENOMIC DNA]</scope>
    <source>
        <strain evidence="3">LMG9055</strain>
    </source>
</reference>
<proteinExistence type="predicted"/>
<reference evidence="2 3" key="1">
    <citation type="journal article" date="2016" name="Plant Pathol.">
        <title>Genetic characterization of strains named as Xanthomonas axonopodis pv. dieffenbachiae leads to a taxonomic revision of the X. axonopodis species complex.</title>
        <authorList>
            <person name="Constantin E.C."/>
            <person name="Cleenwerck I."/>
            <person name="Maes M."/>
            <person name="Baeyen S."/>
            <person name="Van Malderghem C."/>
            <person name="De Vos P."/>
            <person name="Cottyn B."/>
        </authorList>
    </citation>
    <scope>NUCLEOTIDE SEQUENCE [LARGE SCALE GENOMIC DNA]</scope>
    <source>
        <strain evidence="3">LMG9055</strain>
    </source>
</reference>
<feature type="compositionally biased region" description="Low complexity" evidence="1">
    <location>
        <begin position="19"/>
        <end position="28"/>
    </location>
</feature>
<sequence>MVTHRRDSVQTPGKRTRARAAAGQAHAAGQDRTRSAWGIRRDRYTRQAIIRQVQTAHGKRRVRMVHPARSNSCAHLAATL</sequence>
<organism evidence="2 3">
    <name type="scientific">Xanthomonas phaseoli pv. syngonii LMG 9055</name>
    <dbReference type="NCBI Taxonomy" id="1437878"/>
    <lineage>
        <taxon>Bacteria</taxon>
        <taxon>Pseudomonadati</taxon>
        <taxon>Pseudomonadota</taxon>
        <taxon>Gammaproteobacteria</taxon>
        <taxon>Lysobacterales</taxon>
        <taxon>Lysobacteraceae</taxon>
        <taxon>Xanthomonas</taxon>
    </lineage>
</organism>
<accession>A0A1V9GYL5</accession>
<evidence type="ECO:0000256" key="1">
    <source>
        <dbReference type="SAM" id="MobiDB-lite"/>
    </source>
</evidence>
<comment type="caution">
    <text evidence="2">The sequence shown here is derived from an EMBL/GenBank/DDBJ whole genome shotgun (WGS) entry which is preliminary data.</text>
</comment>
<gene>
    <name evidence="2" type="ORF">IA54_010450</name>
</gene>
<dbReference type="Proteomes" id="UP000050343">
    <property type="component" value="Unassembled WGS sequence"/>
</dbReference>
<dbReference type="AlphaFoldDB" id="A0A1V9GYL5"/>
<protein>
    <submittedName>
        <fullName evidence="2">Uncharacterized protein</fullName>
    </submittedName>
</protein>